<sequence>MRREDFELDASQIGWVDSGADPAQPTVTIDFHGEATQLRERLSDGAGGFLDADETDVAFRLRESDEEPPSGVVAVTDRLTGDFVFELNVDADDVFRFVEAAREYGKRTGDTHYRVVIREDGEELLTYEKDTFLVYNEEGDLLRSKSVIPSGVEL</sequence>
<comment type="caution">
    <text evidence="1">The sequence shown here is derived from an EMBL/GenBank/DDBJ whole genome shotgun (WGS) entry which is preliminary data.</text>
</comment>
<proteinExistence type="predicted"/>
<dbReference type="AlphaFoldDB" id="A0ABD5Z3X9"/>
<evidence type="ECO:0000313" key="2">
    <source>
        <dbReference type="Proteomes" id="UP001596447"/>
    </source>
</evidence>
<dbReference type="Proteomes" id="UP001596447">
    <property type="component" value="Unassembled WGS sequence"/>
</dbReference>
<name>A0ABD5Z3X9_9EURY</name>
<reference evidence="1 2" key="1">
    <citation type="journal article" date="2019" name="Int. J. Syst. Evol. Microbiol.">
        <title>The Global Catalogue of Microorganisms (GCM) 10K type strain sequencing project: providing services to taxonomists for standard genome sequencing and annotation.</title>
        <authorList>
            <consortium name="The Broad Institute Genomics Platform"/>
            <consortium name="The Broad Institute Genome Sequencing Center for Infectious Disease"/>
            <person name="Wu L."/>
            <person name="Ma J."/>
        </authorList>
    </citation>
    <scope>NUCLEOTIDE SEQUENCE [LARGE SCALE GENOMIC DNA]</scope>
    <source>
        <strain evidence="1 2">XZGYJ-43</strain>
    </source>
</reference>
<gene>
    <name evidence="1" type="ORF">ACFQJ9_11095</name>
</gene>
<dbReference type="EMBL" id="JBHTAR010000011">
    <property type="protein sequence ID" value="MFC7199944.1"/>
    <property type="molecule type" value="Genomic_DNA"/>
</dbReference>
<protein>
    <submittedName>
        <fullName evidence="1">DUF5793 family protein</fullName>
    </submittedName>
</protein>
<accession>A0ABD5Z3X9</accession>
<dbReference type="RefSeq" id="WP_279529866.1">
    <property type="nucleotide sequence ID" value="NZ_CP122312.1"/>
</dbReference>
<dbReference type="Pfam" id="PF19106">
    <property type="entry name" value="DUF5793"/>
    <property type="match status" value="1"/>
</dbReference>
<keyword evidence="2" id="KW-1185">Reference proteome</keyword>
<organism evidence="1 2">
    <name type="scientific">Halospeciosus flavus</name>
    <dbReference type="NCBI Taxonomy" id="3032283"/>
    <lineage>
        <taxon>Archaea</taxon>
        <taxon>Methanobacteriati</taxon>
        <taxon>Methanobacteriota</taxon>
        <taxon>Stenosarchaea group</taxon>
        <taxon>Halobacteria</taxon>
        <taxon>Halobacteriales</taxon>
        <taxon>Halobacteriaceae</taxon>
        <taxon>Halospeciosus</taxon>
    </lineage>
</organism>
<evidence type="ECO:0000313" key="1">
    <source>
        <dbReference type="EMBL" id="MFC7199944.1"/>
    </source>
</evidence>
<dbReference type="InterPro" id="IPR043811">
    <property type="entry name" value="DUF5793"/>
</dbReference>